<dbReference type="InterPro" id="IPR001295">
    <property type="entry name" value="Dihydroorotate_DH_CS"/>
</dbReference>
<keyword evidence="12" id="KW-0472">Membrane</keyword>
<protein>
    <recommendedName>
        <fullName evidence="7 14">Dihydroorotate dehydrogenase (quinone)</fullName>
        <ecNumber evidence="6 14">1.3.5.2</ecNumber>
    </recommendedName>
</protein>
<dbReference type="UniPathway" id="UPA00070">
    <property type="reaction ID" value="UER00946"/>
</dbReference>
<dbReference type="CDD" id="cd04738">
    <property type="entry name" value="DHOD_2_like"/>
    <property type="match status" value="1"/>
</dbReference>
<dbReference type="PROSITE" id="PS00911">
    <property type="entry name" value="DHODEHASE_1"/>
    <property type="match status" value="1"/>
</dbReference>
<dbReference type="InterPro" id="IPR012135">
    <property type="entry name" value="Dihydroorotate_DH_1_2"/>
</dbReference>
<dbReference type="OrthoDB" id="9802377at2"/>
<accession>A0A1Q5Q3L7</accession>
<dbReference type="STRING" id="208480.SAMN02910418_00358"/>
<comment type="cofactor">
    <cofactor evidence="1">
        <name>FMN</name>
        <dbReference type="ChEBI" id="CHEBI:58210"/>
    </cofactor>
</comment>
<comment type="pathway">
    <text evidence="4">Pyrimidine metabolism; UMP biosynthesis via de novo pathway; orotate from (S)-dihydroorotate (quinone route): step 1/1.</text>
</comment>
<dbReference type="NCBIfam" id="NF003652">
    <property type="entry name" value="PRK05286.2-5"/>
    <property type="match status" value="1"/>
</dbReference>
<feature type="domain" description="Dihydroorotate dehydrogenase catalytic" evidence="15">
    <location>
        <begin position="60"/>
        <end position="340"/>
    </location>
</feature>
<keyword evidence="10" id="KW-0665">Pyrimidine biosynthesis</keyword>
<dbReference type="GO" id="GO:0106430">
    <property type="term" value="F:dihydroorotate dehydrogenase (quinone) activity"/>
    <property type="evidence" value="ECO:0007669"/>
    <property type="project" value="UniProtKB-EC"/>
</dbReference>
<dbReference type="InterPro" id="IPR005720">
    <property type="entry name" value="Dihydroorotate_DH_cat"/>
</dbReference>
<dbReference type="GO" id="GO:0005886">
    <property type="term" value="C:plasma membrane"/>
    <property type="evidence" value="ECO:0007669"/>
    <property type="project" value="TreeGrafter"/>
</dbReference>
<dbReference type="SUPFAM" id="SSF51395">
    <property type="entry name" value="FMN-linked oxidoreductases"/>
    <property type="match status" value="1"/>
</dbReference>
<name>A0A1Q5Q3L7_9ACTO</name>
<dbReference type="NCBIfam" id="TIGR01036">
    <property type="entry name" value="pyrD_sub2"/>
    <property type="match status" value="1"/>
</dbReference>
<dbReference type="PIRSF" id="PIRSF000164">
    <property type="entry name" value="DHO_oxidase"/>
    <property type="match status" value="1"/>
</dbReference>
<evidence type="ECO:0000256" key="6">
    <source>
        <dbReference type="ARBA" id="ARBA00012791"/>
    </source>
</evidence>
<dbReference type="GO" id="GO:0005737">
    <property type="term" value="C:cytoplasm"/>
    <property type="evidence" value="ECO:0007669"/>
    <property type="project" value="InterPro"/>
</dbReference>
<dbReference type="InterPro" id="IPR013785">
    <property type="entry name" value="Aldolase_TIM"/>
</dbReference>
<dbReference type="Pfam" id="PF01180">
    <property type="entry name" value="DHO_dh"/>
    <property type="match status" value="1"/>
</dbReference>
<keyword evidence="11" id="KW-0560">Oxidoreductase</keyword>
<dbReference type="PANTHER" id="PTHR48109:SF4">
    <property type="entry name" value="DIHYDROOROTATE DEHYDROGENASE (QUINONE), MITOCHONDRIAL"/>
    <property type="match status" value="1"/>
</dbReference>
<sequence length="341" mass="36116">MYRMLFDHLISKTDPEVAHAQSLRAIALAGASEAGRRALRASFGRPPQHPVRSQRLAVFPRAFPGYVGLAAGMDKNATAVLGLAALGFSHVEIGTVTRHPQPGNEPPRMWRHMDERAIRNKMGFNNDGADIVAGRLAELRASAAGRRAIVGVNIGKSKITPAEDARHDYEYSASTLSHWADYLVINVSSPNTPGLRDLQAVGSLKPIVGAVQSAASRSSGRDVPLLVKIAPDLSDEGVADIATLIKTSGVTGMVATNTTIAHPYGEGGLSGRPLKERALQVVKLARAELGLRPVLIGVGGIETPADGRAMLDAGADLLQAYSGFVYGGPSWPGMMNRELAR</sequence>
<evidence type="ECO:0000256" key="7">
    <source>
        <dbReference type="ARBA" id="ARBA00018366"/>
    </source>
</evidence>
<dbReference type="GO" id="GO:0006207">
    <property type="term" value="P:'de novo' pyrimidine nucleobase biosynthetic process"/>
    <property type="evidence" value="ECO:0007669"/>
    <property type="project" value="UniProtKB-UniRule"/>
</dbReference>
<evidence type="ECO:0000256" key="4">
    <source>
        <dbReference type="ARBA" id="ARBA00005161"/>
    </source>
</evidence>
<evidence type="ECO:0000313" key="16">
    <source>
        <dbReference type="EMBL" id="OKL54230.1"/>
    </source>
</evidence>
<dbReference type="Gene3D" id="3.20.20.70">
    <property type="entry name" value="Aldolase class I"/>
    <property type="match status" value="1"/>
</dbReference>
<keyword evidence="17" id="KW-1185">Reference proteome</keyword>
<comment type="function">
    <text evidence="2">Catalyzes the conversion of dihydroorotate to orotate with quinone as electron acceptor.</text>
</comment>
<comment type="similarity">
    <text evidence="5">Belongs to the dihydroorotate dehydrogenase family. Type 2 subfamily.</text>
</comment>
<evidence type="ECO:0000313" key="17">
    <source>
        <dbReference type="Proteomes" id="UP000185628"/>
    </source>
</evidence>
<gene>
    <name evidence="16" type="ORF">BSZ39_05190</name>
</gene>
<dbReference type="PANTHER" id="PTHR48109">
    <property type="entry name" value="DIHYDROOROTATE DEHYDROGENASE (QUINONE), MITOCHONDRIAL-RELATED"/>
    <property type="match status" value="1"/>
</dbReference>
<dbReference type="EMBL" id="MQVR01000022">
    <property type="protein sequence ID" value="OKL54230.1"/>
    <property type="molecule type" value="Genomic_DNA"/>
</dbReference>
<dbReference type="AlphaFoldDB" id="A0A1Q5Q3L7"/>
<evidence type="ECO:0000256" key="10">
    <source>
        <dbReference type="ARBA" id="ARBA00022975"/>
    </source>
</evidence>
<organism evidence="16 17">
    <name type="scientific">Bowdeniella nasicola</name>
    <dbReference type="NCBI Taxonomy" id="208480"/>
    <lineage>
        <taxon>Bacteria</taxon>
        <taxon>Bacillati</taxon>
        <taxon>Actinomycetota</taxon>
        <taxon>Actinomycetes</taxon>
        <taxon>Actinomycetales</taxon>
        <taxon>Actinomycetaceae</taxon>
        <taxon>Bowdeniella</taxon>
    </lineage>
</organism>
<keyword evidence="8" id="KW-0285">Flavoprotein</keyword>
<evidence type="ECO:0000256" key="8">
    <source>
        <dbReference type="ARBA" id="ARBA00022630"/>
    </source>
</evidence>
<comment type="caution">
    <text evidence="16">The sequence shown here is derived from an EMBL/GenBank/DDBJ whole genome shotgun (WGS) entry which is preliminary data.</text>
</comment>
<dbReference type="EC" id="1.3.5.2" evidence="6 14"/>
<evidence type="ECO:0000256" key="1">
    <source>
        <dbReference type="ARBA" id="ARBA00001917"/>
    </source>
</evidence>
<evidence type="ECO:0000256" key="3">
    <source>
        <dbReference type="ARBA" id="ARBA00004370"/>
    </source>
</evidence>
<keyword evidence="9" id="KW-0288">FMN</keyword>
<evidence type="ECO:0000259" key="15">
    <source>
        <dbReference type="Pfam" id="PF01180"/>
    </source>
</evidence>
<evidence type="ECO:0000256" key="5">
    <source>
        <dbReference type="ARBA" id="ARBA00005359"/>
    </source>
</evidence>
<dbReference type="Proteomes" id="UP000185628">
    <property type="component" value="Unassembled WGS sequence"/>
</dbReference>
<comment type="subcellular location">
    <subcellularLocation>
        <location evidence="3">Membrane</location>
    </subcellularLocation>
</comment>
<evidence type="ECO:0000256" key="14">
    <source>
        <dbReference type="NCBIfam" id="TIGR01036"/>
    </source>
</evidence>
<reference evidence="17" key="1">
    <citation type="submission" date="2016-12" db="EMBL/GenBank/DDBJ databases">
        <authorList>
            <person name="Meng X."/>
        </authorList>
    </citation>
    <scope>NUCLEOTIDE SEQUENCE [LARGE SCALE GENOMIC DNA]</scope>
    <source>
        <strain evidence="17">DSM 19116</strain>
    </source>
</reference>
<evidence type="ECO:0000256" key="13">
    <source>
        <dbReference type="ARBA" id="ARBA00048639"/>
    </source>
</evidence>
<proteinExistence type="inferred from homology"/>
<evidence type="ECO:0000256" key="9">
    <source>
        <dbReference type="ARBA" id="ARBA00022643"/>
    </source>
</evidence>
<evidence type="ECO:0000256" key="2">
    <source>
        <dbReference type="ARBA" id="ARBA00003125"/>
    </source>
</evidence>
<dbReference type="InterPro" id="IPR050074">
    <property type="entry name" value="DHO_dehydrogenase"/>
</dbReference>
<dbReference type="GO" id="GO:0044205">
    <property type="term" value="P:'de novo' UMP biosynthetic process"/>
    <property type="evidence" value="ECO:0007669"/>
    <property type="project" value="UniProtKB-UniPathway"/>
</dbReference>
<evidence type="ECO:0000256" key="11">
    <source>
        <dbReference type="ARBA" id="ARBA00023002"/>
    </source>
</evidence>
<evidence type="ECO:0000256" key="12">
    <source>
        <dbReference type="ARBA" id="ARBA00023136"/>
    </source>
</evidence>
<dbReference type="InterPro" id="IPR005719">
    <property type="entry name" value="Dihydroorotate_DH_2"/>
</dbReference>
<dbReference type="RefSeq" id="WP_073716313.1">
    <property type="nucleotide sequence ID" value="NZ_MQVR01000022.1"/>
</dbReference>
<comment type="catalytic activity">
    <reaction evidence="13">
        <text>(S)-dihydroorotate + a quinone = orotate + a quinol</text>
        <dbReference type="Rhea" id="RHEA:30187"/>
        <dbReference type="ChEBI" id="CHEBI:24646"/>
        <dbReference type="ChEBI" id="CHEBI:30839"/>
        <dbReference type="ChEBI" id="CHEBI:30864"/>
        <dbReference type="ChEBI" id="CHEBI:132124"/>
        <dbReference type="EC" id="1.3.5.2"/>
    </reaction>
</comment>